<proteinExistence type="predicted"/>
<reference evidence="1" key="1">
    <citation type="submission" date="2019-08" db="EMBL/GenBank/DDBJ databases">
        <authorList>
            <person name="Kucharzyk K."/>
            <person name="Murdoch R.W."/>
            <person name="Higgins S."/>
            <person name="Loffler F."/>
        </authorList>
    </citation>
    <scope>NUCLEOTIDE SEQUENCE</scope>
</reference>
<dbReference type="AlphaFoldDB" id="A0A645GTA9"/>
<protein>
    <submittedName>
        <fullName evidence="1">Uncharacterized protein</fullName>
    </submittedName>
</protein>
<accession>A0A645GTA9</accession>
<dbReference type="EMBL" id="VSSQ01076543">
    <property type="protein sequence ID" value="MPN26863.1"/>
    <property type="molecule type" value="Genomic_DNA"/>
</dbReference>
<sequence>MAGLSAVRGKYQVIRSLLLNQRFNQAERIIKVDDPVLHASPWYAAGFAKLQIGAQFYHLQTFLFRCDRQFLRNMVYHYIDVHLILFDITQKIKLFSIGYMARSQYASGTFRIVVIFGNDIQYCFHIAT</sequence>
<name>A0A645GTA9_9ZZZZ</name>
<evidence type="ECO:0000313" key="1">
    <source>
        <dbReference type="EMBL" id="MPN26863.1"/>
    </source>
</evidence>
<comment type="caution">
    <text evidence="1">The sequence shown here is derived from an EMBL/GenBank/DDBJ whole genome shotgun (WGS) entry which is preliminary data.</text>
</comment>
<gene>
    <name evidence="1" type="ORF">SDC9_174289</name>
</gene>
<organism evidence="1">
    <name type="scientific">bioreactor metagenome</name>
    <dbReference type="NCBI Taxonomy" id="1076179"/>
    <lineage>
        <taxon>unclassified sequences</taxon>
        <taxon>metagenomes</taxon>
        <taxon>ecological metagenomes</taxon>
    </lineage>
</organism>